<gene>
    <name evidence="1" type="ORF">SAMN02746009_04021</name>
</gene>
<dbReference type="AlphaFoldDB" id="A0A1M7GDN5"/>
<organism evidence="1 2">
    <name type="scientific">Hymenobacter psychrotolerans DSM 18569</name>
    <dbReference type="NCBI Taxonomy" id="1121959"/>
    <lineage>
        <taxon>Bacteria</taxon>
        <taxon>Pseudomonadati</taxon>
        <taxon>Bacteroidota</taxon>
        <taxon>Cytophagia</taxon>
        <taxon>Cytophagales</taxon>
        <taxon>Hymenobacteraceae</taxon>
        <taxon>Hymenobacter</taxon>
    </lineage>
</organism>
<evidence type="ECO:0008006" key="3">
    <source>
        <dbReference type="Google" id="ProtNLM"/>
    </source>
</evidence>
<sequence length="144" mass="16770">MNKLIYPAHESLYFHNRLAHVVELPGRYVRVEWLVAPMFSPDLRQVYEQTLLLLKEARLHKVLTDHQLLPAIMPRDREWLVHDWVPRAVREAQYRCCAIVGSQDMYARLAATHLGRQAHRHMGLQIAHFSDCAAAAHWLETTDA</sequence>
<protein>
    <recommendedName>
        <fullName evidence="3">SpoIIAA-like</fullName>
    </recommendedName>
</protein>
<reference evidence="2" key="1">
    <citation type="submission" date="2016-11" db="EMBL/GenBank/DDBJ databases">
        <authorList>
            <person name="Varghese N."/>
            <person name="Submissions S."/>
        </authorList>
    </citation>
    <scope>NUCLEOTIDE SEQUENCE [LARGE SCALE GENOMIC DNA]</scope>
    <source>
        <strain evidence="2">DSM 18569</strain>
    </source>
</reference>
<evidence type="ECO:0000313" key="1">
    <source>
        <dbReference type="EMBL" id="SHM14286.1"/>
    </source>
</evidence>
<dbReference type="EMBL" id="FRAS01000036">
    <property type="protein sequence ID" value="SHM14286.1"/>
    <property type="molecule type" value="Genomic_DNA"/>
</dbReference>
<dbReference type="OrthoDB" id="878538at2"/>
<evidence type="ECO:0000313" key="2">
    <source>
        <dbReference type="Proteomes" id="UP000183947"/>
    </source>
</evidence>
<proteinExistence type="predicted"/>
<name>A0A1M7GDN5_9BACT</name>
<keyword evidence="2" id="KW-1185">Reference proteome</keyword>
<dbReference type="STRING" id="1121959.SAMN02746009_04021"/>
<dbReference type="RefSeq" id="WP_073288828.1">
    <property type="nucleotide sequence ID" value="NZ_FRAS01000036.1"/>
</dbReference>
<dbReference type="Proteomes" id="UP000183947">
    <property type="component" value="Unassembled WGS sequence"/>
</dbReference>
<accession>A0A1M7GDN5</accession>